<sequence length="67" mass="7669">MGEKIGNKLTQLDPTQEAQYEQRRKGKEHAIKEQNEKLGIAFGILVAVFGDCIRTVEKLRVQEDCHE</sequence>
<evidence type="ECO:0000256" key="1">
    <source>
        <dbReference type="ARBA" id="ARBA00006643"/>
    </source>
</evidence>
<dbReference type="Pfam" id="PF14432">
    <property type="entry name" value="DYW_deaminase"/>
    <property type="match status" value="1"/>
</dbReference>
<comment type="similarity">
    <text evidence="1">Belongs to the PPR family. PCMP-H subfamily.</text>
</comment>
<accession>A0AAN9JXQ0</accession>
<gene>
    <name evidence="4" type="ORF">VNO77_43405</name>
</gene>
<feature type="domain" description="DYW" evidence="3">
    <location>
        <begin position="20"/>
        <end position="66"/>
    </location>
</feature>
<dbReference type="Proteomes" id="UP001367508">
    <property type="component" value="Unassembled WGS sequence"/>
</dbReference>
<dbReference type="AlphaFoldDB" id="A0AAN9JXQ0"/>
<reference evidence="4 5" key="1">
    <citation type="submission" date="2024-01" db="EMBL/GenBank/DDBJ databases">
        <title>The genomes of 5 underutilized Papilionoideae crops provide insights into root nodulation and disease resistanc.</title>
        <authorList>
            <person name="Jiang F."/>
        </authorList>
    </citation>
    <scope>NUCLEOTIDE SEQUENCE [LARGE SCALE GENOMIC DNA]</scope>
    <source>
        <strain evidence="4">LVBAO_FW01</strain>
        <tissue evidence="4">Leaves</tissue>
    </source>
</reference>
<comment type="caution">
    <text evidence="4">The sequence shown here is derived from an EMBL/GenBank/DDBJ whole genome shotgun (WGS) entry which is preliminary data.</text>
</comment>
<evidence type="ECO:0000256" key="2">
    <source>
        <dbReference type="SAM" id="MobiDB-lite"/>
    </source>
</evidence>
<dbReference type="EMBL" id="JAYMYQ010000011">
    <property type="protein sequence ID" value="KAK7305499.1"/>
    <property type="molecule type" value="Genomic_DNA"/>
</dbReference>
<feature type="region of interest" description="Disordered" evidence="2">
    <location>
        <begin position="1"/>
        <end position="28"/>
    </location>
</feature>
<feature type="compositionally biased region" description="Polar residues" evidence="2">
    <location>
        <begin position="8"/>
        <end position="19"/>
    </location>
</feature>
<dbReference type="InterPro" id="IPR032867">
    <property type="entry name" value="DYW_dom"/>
</dbReference>
<dbReference type="GO" id="GO:0008270">
    <property type="term" value="F:zinc ion binding"/>
    <property type="evidence" value="ECO:0007669"/>
    <property type="project" value="InterPro"/>
</dbReference>
<organism evidence="4 5">
    <name type="scientific">Canavalia gladiata</name>
    <name type="common">Sword bean</name>
    <name type="synonym">Dolichos gladiatus</name>
    <dbReference type="NCBI Taxonomy" id="3824"/>
    <lineage>
        <taxon>Eukaryota</taxon>
        <taxon>Viridiplantae</taxon>
        <taxon>Streptophyta</taxon>
        <taxon>Embryophyta</taxon>
        <taxon>Tracheophyta</taxon>
        <taxon>Spermatophyta</taxon>
        <taxon>Magnoliopsida</taxon>
        <taxon>eudicotyledons</taxon>
        <taxon>Gunneridae</taxon>
        <taxon>Pentapetalae</taxon>
        <taxon>rosids</taxon>
        <taxon>fabids</taxon>
        <taxon>Fabales</taxon>
        <taxon>Fabaceae</taxon>
        <taxon>Papilionoideae</taxon>
        <taxon>50 kb inversion clade</taxon>
        <taxon>NPAAA clade</taxon>
        <taxon>indigoferoid/millettioid clade</taxon>
        <taxon>Phaseoleae</taxon>
        <taxon>Canavalia</taxon>
    </lineage>
</organism>
<evidence type="ECO:0000313" key="4">
    <source>
        <dbReference type="EMBL" id="KAK7305499.1"/>
    </source>
</evidence>
<keyword evidence="5" id="KW-1185">Reference proteome</keyword>
<proteinExistence type="inferred from homology"/>
<evidence type="ECO:0000259" key="3">
    <source>
        <dbReference type="Pfam" id="PF14432"/>
    </source>
</evidence>
<evidence type="ECO:0000313" key="5">
    <source>
        <dbReference type="Proteomes" id="UP001367508"/>
    </source>
</evidence>
<protein>
    <recommendedName>
        <fullName evidence="3">DYW domain-containing protein</fullName>
    </recommendedName>
</protein>
<name>A0AAN9JXQ0_CANGL</name>